<proteinExistence type="predicted"/>
<evidence type="ECO:0000313" key="2">
    <source>
        <dbReference type="Proteomes" id="UP001165367"/>
    </source>
</evidence>
<accession>A0ABS9KSF7</accession>
<evidence type="ECO:0000313" key="1">
    <source>
        <dbReference type="EMBL" id="MCG2615263.1"/>
    </source>
</evidence>
<keyword evidence="2" id="KW-1185">Reference proteome</keyword>
<protein>
    <submittedName>
        <fullName evidence="1">Uncharacterized protein</fullName>
    </submittedName>
</protein>
<gene>
    <name evidence="1" type="ORF">LZZ85_13260</name>
</gene>
<reference evidence="1" key="1">
    <citation type="submission" date="2022-01" db="EMBL/GenBank/DDBJ databases">
        <authorList>
            <person name="Jo J.-H."/>
            <person name="Im W.-T."/>
        </authorList>
    </citation>
    <scope>NUCLEOTIDE SEQUENCE</scope>
    <source>
        <strain evidence="1">NA20</strain>
    </source>
</reference>
<organism evidence="1 2">
    <name type="scientific">Terrimonas ginsenosidimutans</name>
    <dbReference type="NCBI Taxonomy" id="2908004"/>
    <lineage>
        <taxon>Bacteria</taxon>
        <taxon>Pseudomonadati</taxon>
        <taxon>Bacteroidota</taxon>
        <taxon>Chitinophagia</taxon>
        <taxon>Chitinophagales</taxon>
        <taxon>Chitinophagaceae</taxon>
        <taxon>Terrimonas</taxon>
    </lineage>
</organism>
<sequence>MNSHLLYFPYINVPDTGWTYRAILYYDSISSIVPQEYHWGDEEYEPFMRELINHNLVVPLDPMNQMGDIAMDVARTLVNYIHLPEYDLPRKRDAFQQLRHHPAHVPARISTQKFMHELFYQLEKEALAYRYRSRFYDVEPTLARLMMLLLTNRISQRHNLSPVTDDGRHLGVRFVNQVGVQAPEVLRRRDNLLQGIMPGPQFIELSKLLEFKMKYQSELEAFRFMVEDIALDERYDNEHLLENRIGHLNLLREQLTARMTEDKFGKIAGTTLSIGTDLLAATASLDLGGVIAVGKSIAEGVKGMRSNPENIFDATGLKYLALAHKHL</sequence>
<comment type="caution">
    <text evidence="1">The sequence shown here is derived from an EMBL/GenBank/DDBJ whole genome shotgun (WGS) entry which is preliminary data.</text>
</comment>
<dbReference type="EMBL" id="JAKLTR010000007">
    <property type="protein sequence ID" value="MCG2615263.1"/>
    <property type="molecule type" value="Genomic_DNA"/>
</dbReference>
<dbReference type="Proteomes" id="UP001165367">
    <property type="component" value="Unassembled WGS sequence"/>
</dbReference>
<name>A0ABS9KSF7_9BACT</name>
<dbReference type="RefSeq" id="WP_237872452.1">
    <property type="nucleotide sequence ID" value="NZ_JAKLTR010000007.1"/>
</dbReference>